<organism evidence="3 4">
    <name type="scientific">Mythimna separata</name>
    <name type="common">Oriental armyworm</name>
    <name type="synonym">Pseudaletia separata</name>
    <dbReference type="NCBI Taxonomy" id="271217"/>
    <lineage>
        <taxon>Eukaryota</taxon>
        <taxon>Metazoa</taxon>
        <taxon>Ecdysozoa</taxon>
        <taxon>Arthropoda</taxon>
        <taxon>Hexapoda</taxon>
        <taxon>Insecta</taxon>
        <taxon>Pterygota</taxon>
        <taxon>Neoptera</taxon>
        <taxon>Endopterygota</taxon>
        <taxon>Lepidoptera</taxon>
        <taxon>Glossata</taxon>
        <taxon>Ditrysia</taxon>
        <taxon>Noctuoidea</taxon>
        <taxon>Noctuidae</taxon>
        <taxon>Noctuinae</taxon>
        <taxon>Hadenini</taxon>
        <taxon>Mythimna</taxon>
    </lineage>
</organism>
<comment type="caution">
    <text evidence="3">The sequence shown here is derived from an EMBL/GenBank/DDBJ whole genome shotgun (WGS) entry which is preliminary data.</text>
</comment>
<feature type="compositionally biased region" description="Polar residues" evidence="1">
    <location>
        <begin position="994"/>
        <end position="1033"/>
    </location>
</feature>
<feature type="compositionally biased region" description="Polar residues" evidence="1">
    <location>
        <begin position="847"/>
        <end position="868"/>
    </location>
</feature>
<proteinExistence type="predicted"/>
<feature type="region of interest" description="Disordered" evidence="1">
    <location>
        <begin position="1269"/>
        <end position="1291"/>
    </location>
</feature>
<protein>
    <recommendedName>
        <fullName evidence="5">Hornerin-like</fullName>
    </recommendedName>
</protein>
<evidence type="ECO:0000256" key="1">
    <source>
        <dbReference type="SAM" id="MobiDB-lite"/>
    </source>
</evidence>
<keyword evidence="4" id="KW-1185">Reference proteome</keyword>
<gene>
    <name evidence="3" type="ORF">PYW07_007181</name>
</gene>
<feature type="region of interest" description="Disordered" evidence="1">
    <location>
        <begin position="233"/>
        <end position="356"/>
    </location>
</feature>
<feature type="region of interest" description="Disordered" evidence="1">
    <location>
        <begin position="842"/>
        <end position="942"/>
    </location>
</feature>
<name>A0AAD7Z2J1_MYTSE</name>
<keyword evidence="2" id="KW-0732">Signal</keyword>
<feature type="compositionally biased region" description="Polar residues" evidence="1">
    <location>
        <begin position="922"/>
        <end position="942"/>
    </location>
</feature>
<evidence type="ECO:0008006" key="5">
    <source>
        <dbReference type="Google" id="ProtNLM"/>
    </source>
</evidence>
<dbReference type="EMBL" id="JARGEI010000002">
    <property type="protein sequence ID" value="KAJ8735561.1"/>
    <property type="molecule type" value="Genomic_DNA"/>
</dbReference>
<feature type="region of interest" description="Disordered" evidence="1">
    <location>
        <begin position="1154"/>
        <end position="1198"/>
    </location>
</feature>
<feature type="compositionally biased region" description="Polar residues" evidence="1">
    <location>
        <begin position="170"/>
        <end position="179"/>
    </location>
</feature>
<feature type="compositionally biased region" description="Polar residues" evidence="1">
    <location>
        <begin position="337"/>
        <end position="356"/>
    </location>
</feature>
<evidence type="ECO:0000256" key="2">
    <source>
        <dbReference type="SAM" id="SignalP"/>
    </source>
</evidence>
<feature type="signal peptide" evidence="2">
    <location>
        <begin position="1"/>
        <end position="18"/>
    </location>
</feature>
<feature type="region of interest" description="Disordered" evidence="1">
    <location>
        <begin position="165"/>
        <end position="205"/>
    </location>
</feature>
<accession>A0AAD7Z2J1</accession>
<feature type="compositionally biased region" description="Low complexity" evidence="1">
    <location>
        <begin position="1269"/>
        <end position="1283"/>
    </location>
</feature>
<feature type="compositionally biased region" description="Basic and acidic residues" evidence="1">
    <location>
        <begin position="905"/>
        <end position="917"/>
    </location>
</feature>
<feature type="region of interest" description="Disordered" evidence="1">
    <location>
        <begin position="960"/>
        <end position="1057"/>
    </location>
</feature>
<reference evidence="3" key="1">
    <citation type="submission" date="2023-03" db="EMBL/GenBank/DDBJ databases">
        <title>Chromosome-level genomes of two armyworms, Mythimna separata and Mythimna loreyi, provide insights into the biosynthesis and reception of sex pheromones.</title>
        <authorList>
            <person name="Zhao H."/>
        </authorList>
    </citation>
    <scope>NUCLEOTIDE SEQUENCE</scope>
    <source>
        <strain evidence="3">BeijingLab</strain>
        <tissue evidence="3">Pupa</tissue>
    </source>
</reference>
<feature type="region of interest" description="Disordered" evidence="1">
    <location>
        <begin position="368"/>
        <end position="513"/>
    </location>
</feature>
<feature type="compositionally biased region" description="Polar residues" evidence="1">
    <location>
        <begin position="888"/>
        <end position="899"/>
    </location>
</feature>
<feature type="chain" id="PRO_5042032382" description="Hornerin-like" evidence="2">
    <location>
        <begin position="19"/>
        <end position="1291"/>
    </location>
</feature>
<feature type="compositionally biased region" description="Basic and acidic residues" evidence="1">
    <location>
        <begin position="411"/>
        <end position="426"/>
    </location>
</feature>
<feature type="compositionally biased region" description="Polar residues" evidence="1">
    <location>
        <begin position="472"/>
        <end position="487"/>
    </location>
</feature>
<feature type="compositionally biased region" description="Polar residues" evidence="1">
    <location>
        <begin position="254"/>
        <end position="282"/>
    </location>
</feature>
<dbReference type="Proteomes" id="UP001231518">
    <property type="component" value="Chromosome 2"/>
</dbReference>
<feature type="compositionally biased region" description="Polar residues" evidence="1">
    <location>
        <begin position="374"/>
        <end position="401"/>
    </location>
</feature>
<feature type="compositionally biased region" description="Low complexity" evidence="1">
    <location>
        <begin position="1037"/>
        <end position="1049"/>
    </location>
</feature>
<evidence type="ECO:0000313" key="4">
    <source>
        <dbReference type="Proteomes" id="UP001231518"/>
    </source>
</evidence>
<sequence>MMELSCALVLISASLVIASPHGYGGYGVKGGASARAEASASAGAFGGVPVPAPLGVGYSGSFSKSSSSSSASSSASSSSSSSSFSYGGSGAGGFGLESGVPNQGGCSTGNCHTGRSHGVPTSYGSSPQGYNSANAAASAEAGAVSGLGCQGLSCGANSDKCKSGQCKPHTGTTPSNSDPNKCKSGQCGPSSDKGATPTDYDSNDIRVSAHNANDQQSGIETSSSAYDADGSDCSHGKCGPSGSSNSKLDYGSDFGNSYHGSNKQGSNADTETSQYQKPSSHLETPKLESKCKYGNCHSGPAESGHEGSPSSYNVPIHGAYENGNPKPCDGVKCENQPKGSYSPTDNTVTKGPSSFDYPSSLNCEGSGCFGIPANQATNRPSHTVSPSNVQFGYSPSKTPTSPAGVAPGHVGQDKPSDDNKLSKDKLPAYTGGFGGPAGLLKPNEYDFSAPPGSLSHGPASSHNGKPLEGASTGCNTPSCSGNPSASRPTGGPVSEGTYNLRPGGDIPSGKLPNYTGGLGPAGILKPNEFDVHGTVANKPNYAHIDNPLSNTQQPGCKPGQYCGGSTPTAGGQQLTGNGGTQGCKPGQYCGGYTPTAGQLPTDNTGAQGCKPGQYCGGSTPTAGGQQPTGNGGTQGCKPGQYCGGYTPTAGQLPTDNTGAHGCKPGQYCGGSTPTVGGQQPTGNGGTQGCKPGQYCGGSTPTVGGQQPTGNGGAQGCKPGQYCGGYTPTAGQLPTDNTGGQGCKPGQYCGGSTPTVGGQQPTGNGGAQGCKPGQYCGESTPTAGHLPTGNAGTQGCKPGQYCGGYTPTAGTALGATAPSGYYGTTKPHTGTIPGPAVIFNPDKYYQGTGPSSPGYTPSETFNTPTSSDYPSFGGTAAPHTPAQPYGDTKPSSGSHLSSVTLPAYTHDYDRPSGVHRPSDISGPASTPSFTHTQSPSSLGGHSTDCKTGNCANYPTSGQPGSFGVTKPNTNVNTASSQYSGGFGGPSGTFKPTEHNYVTPSTGSAPTNCETPNCVGSPSASADATSGANAQSGSYGITKPSGGNNPSNKNPTYTGGFGGAAGLLKPNEYAVPAVSPKPNNKPTGVPTAACLSGNCGTQPPHGSAQHIDNASSGAHATAAAAATADAVAYSGGFGGPPGVLTPYDDGKVGALPANGGHAHGPQTGGAYGSHNANIHSQHGKVPVATGGPSGPSGVHENTGAQAGSVTGATAYAGAVAGASAGVHGYNPHGSHDNHEGNIKGSPCSSGCGGSPSGAAAKSLSGANAFGLGGSYASSSASAHASAGAYTKGGYGKR</sequence>
<feature type="compositionally biased region" description="Polar residues" evidence="1">
    <location>
        <begin position="965"/>
        <end position="978"/>
    </location>
</feature>
<evidence type="ECO:0000313" key="3">
    <source>
        <dbReference type="EMBL" id="KAJ8735561.1"/>
    </source>
</evidence>